<name>A0ABZ0Q9C1_9VIBR</name>
<keyword evidence="2" id="KW-1185">Reference proteome</keyword>
<evidence type="ECO:0000313" key="2">
    <source>
        <dbReference type="Proteomes" id="UP001304071"/>
    </source>
</evidence>
<evidence type="ECO:0008006" key="3">
    <source>
        <dbReference type="Google" id="ProtNLM"/>
    </source>
</evidence>
<dbReference type="RefSeq" id="WP_261892853.1">
    <property type="nucleotide sequence ID" value="NZ_AP024895.1"/>
</dbReference>
<gene>
    <name evidence="1" type="ORF">R8Z52_13065</name>
</gene>
<dbReference type="Proteomes" id="UP001304071">
    <property type="component" value="Chromosome 1"/>
</dbReference>
<dbReference type="EMBL" id="CP138203">
    <property type="protein sequence ID" value="WPC73044.1"/>
    <property type="molecule type" value="Genomic_DNA"/>
</dbReference>
<accession>A0ABZ0Q9C1</accession>
<protein>
    <recommendedName>
        <fullName evidence="3">Uracil-DNA glycosylase-like domain-containing protein</fullName>
    </recommendedName>
</protein>
<reference evidence="1 2" key="1">
    <citation type="submission" date="2023-11" db="EMBL/GenBank/DDBJ databases">
        <title>Plant-associative lifestyle of Vibrio porteresiae and its evolutionary dynamics.</title>
        <authorList>
            <person name="Rameshkumar N."/>
            <person name="Kirti K."/>
        </authorList>
    </citation>
    <scope>NUCLEOTIDE SEQUENCE [LARGE SCALE GENOMIC DNA]</scope>
    <source>
        <strain evidence="1 2">MSSRF30</strain>
    </source>
</reference>
<proteinExistence type="predicted"/>
<organism evidence="1 2">
    <name type="scientific">Vibrio porteresiae DSM 19223</name>
    <dbReference type="NCBI Taxonomy" id="1123496"/>
    <lineage>
        <taxon>Bacteria</taxon>
        <taxon>Pseudomonadati</taxon>
        <taxon>Pseudomonadota</taxon>
        <taxon>Gammaproteobacteria</taxon>
        <taxon>Vibrionales</taxon>
        <taxon>Vibrionaceae</taxon>
        <taxon>Vibrio</taxon>
    </lineage>
</organism>
<sequence>MYSNTHYEKYPNLKPWVGSKYGQSEVKKLLIIGESHYLPKGSVSALDAEQWYAGNQGSLTDKEKSWINTSGIIEHNIPKNFPKKSHWIYRNVAKEINKVFLGYENPANILDHVAFMNYFQRPAESEGGSINIKSLDLEVADRTVTDFIKTLTPDLVVFCSSKAGKYGALIVRRLGVECIVAPHPSSQWWNRIAKSYGGFGRDIIPNFLVKHQWAKSA</sequence>
<evidence type="ECO:0000313" key="1">
    <source>
        <dbReference type="EMBL" id="WPC73044.1"/>
    </source>
</evidence>